<reference evidence="1 2" key="1">
    <citation type="submission" date="2016-09" db="EMBL/GenBank/DDBJ databases">
        <title>Rhizobium sp. nov., a novel species isolated from the rice rhizosphere.</title>
        <authorList>
            <person name="Zhao J."/>
            <person name="Zhang X."/>
        </authorList>
    </citation>
    <scope>NUCLEOTIDE SEQUENCE [LARGE SCALE GENOMIC DNA]</scope>
    <source>
        <strain evidence="1 2">MH17</strain>
    </source>
</reference>
<dbReference type="Gene3D" id="3.30.70.100">
    <property type="match status" value="1"/>
</dbReference>
<comment type="caution">
    <text evidence="1">The sequence shown here is derived from an EMBL/GenBank/DDBJ whole genome shotgun (WGS) entry which is preliminary data.</text>
</comment>
<dbReference type="STRING" id="1672749.BJF92_21765"/>
<sequence length="120" mass="13033">MDQIVEILTYRLTPGSGAAFFAIMQEVSVPLHLKHGIDVVWHGRSLHDADGYGLIRAFETMEALEAQQAAFYAGDDWRTGPREEIVSRIAGATKIVVPMNAAAIAGLRAQRCFSGSMGEV</sequence>
<dbReference type="OrthoDB" id="9809695at2"/>
<dbReference type="Proteomes" id="UP000186143">
    <property type="component" value="Unassembled WGS sequence"/>
</dbReference>
<organism evidence="1 2">
    <name type="scientific">Xaviernesmea rhizosphaerae</name>
    <dbReference type="NCBI Taxonomy" id="1672749"/>
    <lineage>
        <taxon>Bacteria</taxon>
        <taxon>Pseudomonadati</taxon>
        <taxon>Pseudomonadota</taxon>
        <taxon>Alphaproteobacteria</taxon>
        <taxon>Hyphomicrobiales</taxon>
        <taxon>Rhizobiaceae</taxon>
        <taxon>Rhizobium/Agrobacterium group</taxon>
        <taxon>Xaviernesmea</taxon>
    </lineage>
</organism>
<gene>
    <name evidence="1" type="ORF">BJF92_21765</name>
</gene>
<dbReference type="EMBL" id="MKIO01000013">
    <property type="protein sequence ID" value="OLP57633.1"/>
    <property type="molecule type" value="Genomic_DNA"/>
</dbReference>
<proteinExistence type="predicted"/>
<accession>A0A1Q9AQD4</accession>
<dbReference type="AlphaFoldDB" id="A0A1Q9AQD4"/>
<dbReference type="RefSeq" id="WP_075632830.1">
    <property type="nucleotide sequence ID" value="NZ_MKIO01000013.1"/>
</dbReference>
<name>A0A1Q9AQD4_9HYPH</name>
<dbReference type="InterPro" id="IPR011008">
    <property type="entry name" value="Dimeric_a/b-barrel"/>
</dbReference>
<dbReference type="SUPFAM" id="SSF54909">
    <property type="entry name" value="Dimeric alpha+beta barrel"/>
    <property type="match status" value="1"/>
</dbReference>
<evidence type="ECO:0000313" key="1">
    <source>
        <dbReference type="EMBL" id="OLP57633.1"/>
    </source>
</evidence>
<evidence type="ECO:0000313" key="2">
    <source>
        <dbReference type="Proteomes" id="UP000186143"/>
    </source>
</evidence>
<protein>
    <submittedName>
        <fullName evidence="1">NIPSNAP family containing protein</fullName>
    </submittedName>
</protein>